<dbReference type="PANTHER" id="PTHR24320:SF148">
    <property type="entry name" value="NAD(P)-BINDING ROSSMANN-FOLD SUPERFAMILY PROTEIN"/>
    <property type="match status" value="1"/>
</dbReference>
<dbReference type="NCBIfam" id="NF004846">
    <property type="entry name" value="PRK06197.1"/>
    <property type="match status" value="1"/>
</dbReference>
<dbReference type="SUPFAM" id="SSF51735">
    <property type="entry name" value="NAD(P)-binding Rossmann-fold domains"/>
    <property type="match status" value="1"/>
</dbReference>
<protein>
    <submittedName>
        <fullName evidence="3">SDR family NAD(P)-dependent oxidoreductase</fullName>
    </submittedName>
</protein>
<dbReference type="PANTHER" id="PTHR24320">
    <property type="entry name" value="RETINOL DEHYDROGENASE"/>
    <property type="match status" value="1"/>
</dbReference>
<dbReference type="PRINTS" id="PR00081">
    <property type="entry name" value="GDHRDH"/>
</dbReference>
<dbReference type="InterPro" id="IPR036291">
    <property type="entry name" value="NAD(P)-bd_dom_sf"/>
</dbReference>
<reference evidence="3 4" key="1">
    <citation type="submission" date="2019-06" db="EMBL/GenBank/DDBJ databases">
        <title>Rhodococcus spaelei sp. nov., isolated from a cave.</title>
        <authorList>
            <person name="Lee S.D."/>
        </authorList>
    </citation>
    <scope>NUCLEOTIDE SEQUENCE [LARGE SCALE GENOMIC DNA]</scope>
    <source>
        <strain evidence="3 4">C9-5</strain>
    </source>
</reference>
<dbReference type="RefSeq" id="WP_142096321.1">
    <property type="nucleotide sequence ID" value="NZ_VIGH01000002.1"/>
</dbReference>
<dbReference type="Gene3D" id="3.40.50.720">
    <property type="entry name" value="NAD(P)-binding Rossmann-like Domain"/>
    <property type="match status" value="1"/>
</dbReference>
<sequence>MTKWTAQDIVDQQGRTFVVTGANSGLGAVTARALAGAGADVVLACRDVAKGEEVARPLGSRARVRKLDLADLDSVREFAAGIDSVDVLVNNAGVMAVPNRRTADGFEMQFGTNHLGHFALTGLLLDRITDRVVTMSSLMHRLGTIDLADPNYEHRSYRRWPAYGQSKLANLLFAYELDRRLAAAGSAVKSLAAHPGYASTGLQGHTDSVWDRVMGIGNLMAQSAEMGALPELYAATAADAVGGTFIGPDGPFEQRGYPKVVASNAKSRDRAVAAALWGESETLTGVTYEFES</sequence>
<evidence type="ECO:0000313" key="3">
    <source>
        <dbReference type="EMBL" id="TQF74222.1"/>
    </source>
</evidence>
<dbReference type="Pfam" id="PF00106">
    <property type="entry name" value="adh_short"/>
    <property type="match status" value="1"/>
</dbReference>
<comment type="similarity">
    <text evidence="1">Belongs to the short-chain dehydrogenases/reductases (SDR) family.</text>
</comment>
<dbReference type="EMBL" id="VIGH01000002">
    <property type="protein sequence ID" value="TQF74222.1"/>
    <property type="molecule type" value="Genomic_DNA"/>
</dbReference>
<comment type="caution">
    <text evidence="3">The sequence shown here is derived from an EMBL/GenBank/DDBJ whole genome shotgun (WGS) entry which is preliminary data.</text>
</comment>
<organism evidence="3 4">
    <name type="scientific">Rhodococcus spelaei</name>
    <dbReference type="NCBI Taxonomy" id="2546320"/>
    <lineage>
        <taxon>Bacteria</taxon>
        <taxon>Bacillati</taxon>
        <taxon>Actinomycetota</taxon>
        <taxon>Actinomycetes</taxon>
        <taxon>Mycobacteriales</taxon>
        <taxon>Nocardiaceae</taxon>
        <taxon>Rhodococcus</taxon>
    </lineage>
</organism>
<accession>A0A541BPI9</accession>
<evidence type="ECO:0000256" key="2">
    <source>
        <dbReference type="ARBA" id="ARBA00023002"/>
    </source>
</evidence>
<gene>
    <name evidence="3" type="ORF">FK531_06150</name>
</gene>
<dbReference type="Proteomes" id="UP000316256">
    <property type="component" value="Unassembled WGS sequence"/>
</dbReference>
<evidence type="ECO:0000313" key="4">
    <source>
        <dbReference type="Proteomes" id="UP000316256"/>
    </source>
</evidence>
<keyword evidence="4" id="KW-1185">Reference proteome</keyword>
<evidence type="ECO:0000256" key="1">
    <source>
        <dbReference type="ARBA" id="ARBA00006484"/>
    </source>
</evidence>
<dbReference type="GO" id="GO:0016491">
    <property type="term" value="F:oxidoreductase activity"/>
    <property type="evidence" value="ECO:0007669"/>
    <property type="project" value="UniProtKB-KW"/>
</dbReference>
<dbReference type="CDD" id="cd05327">
    <property type="entry name" value="retinol-DH_like_SDR_c_like"/>
    <property type="match status" value="1"/>
</dbReference>
<proteinExistence type="inferred from homology"/>
<keyword evidence="2" id="KW-0560">Oxidoreductase</keyword>
<name>A0A541BPI9_9NOCA</name>
<dbReference type="InterPro" id="IPR002347">
    <property type="entry name" value="SDR_fam"/>
</dbReference>
<dbReference type="AlphaFoldDB" id="A0A541BPI9"/>
<dbReference type="OrthoDB" id="4449798at2"/>